<dbReference type="eggNOG" id="KOG0941">
    <property type="taxonomic scope" value="Eukaryota"/>
</dbReference>
<keyword evidence="3" id="KW-1185">Reference proteome</keyword>
<feature type="repeat" description="RCC1" evidence="1">
    <location>
        <begin position="237"/>
        <end position="294"/>
    </location>
</feature>
<proteinExistence type="predicted"/>
<dbReference type="CTD" id="6753234"/>
<dbReference type="KEGG" id="tad:TRIADDRAFT_55637"/>
<dbReference type="InterPro" id="IPR052830">
    <property type="entry name" value="RCC1_domain-containing"/>
</dbReference>
<dbReference type="OMA" id="ERMICIV"/>
<dbReference type="Proteomes" id="UP000009022">
    <property type="component" value="Unassembled WGS sequence"/>
</dbReference>
<organism evidence="2 3">
    <name type="scientific">Trichoplax adhaerens</name>
    <name type="common">Trichoplax reptans</name>
    <dbReference type="NCBI Taxonomy" id="10228"/>
    <lineage>
        <taxon>Eukaryota</taxon>
        <taxon>Metazoa</taxon>
        <taxon>Placozoa</taxon>
        <taxon>Uniplacotomia</taxon>
        <taxon>Trichoplacea</taxon>
        <taxon>Trichoplacidae</taxon>
        <taxon>Trichoplax</taxon>
    </lineage>
</organism>
<dbReference type="Gene3D" id="2.130.10.30">
    <property type="entry name" value="Regulator of chromosome condensation 1/beta-lactamase-inhibitor protein II"/>
    <property type="match status" value="2"/>
</dbReference>
<evidence type="ECO:0008006" key="4">
    <source>
        <dbReference type="Google" id="ProtNLM"/>
    </source>
</evidence>
<dbReference type="AlphaFoldDB" id="B3RVF9"/>
<reference evidence="2 3" key="1">
    <citation type="journal article" date="2008" name="Nature">
        <title>The Trichoplax genome and the nature of placozoans.</title>
        <authorList>
            <person name="Srivastava M."/>
            <person name="Begovic E."/>
            <person name="Chapman J."/>
            <person name="Putnam N.H."/>
            <person name="Hellsten U."/>
            <person name="Kawashima T."/>
            <person name="Kuo A."/>
            <person name="Mitros T."/>
            <person name="Salamov A."/>
            <person name="Carpenter M.L."/>
            <person name="Signorovitch A.Y."/>
            <person name="Moreno M.A."/>
            <person name="Kamm K."/>
            <person name="Grimwood J."/>
            <person name="Schmutz J."/>
            <person name="Shapiro H."/>
            <person name="Grigoriev I.V."/>
            <person name="Buss L.W."/>
            <person name="Schierwater B."/>
            <person name="Dellaporta S.L."/>
            <person name="Rokhsar D.S."/>
        </authorList>
    </citation>
    <scope>NUCLEOTIDE SEQUENCE [LARGE SCALE GENOMIC DNA]</scope>
    <source>
        <strain evidence="2 3">Grell-BS-1999</strain>
    </source>
</reference>
<dbReference type="SUPFAM" id="SSF50985">
    <property type="entry name" value="RCC1/BLIP-II"/>
    <property type="match status" value="1"/>
</dbReference>
<dbReference type="HOGENOM" id="CLU_052729_0_0_1"/>
<dbReference type="OrthoDB" id="5370059at2759"/>
<dbReference type="InterPro" id="IPR000408">
    <property type="entry name" value="Reg_chr_condens"/>
</dbReference>
<evidence type="ECO:0000256" key="1">
    <source>
        <dbReference type="PROSITE-ProRule" id="PRU00235"/>
    </source>
</evidence>
<dbReference type="PROSITE" id="PS00626">
    <property type="entry name" value="RCC1_2"/>
    <property type="match status" value="2"/>
</dbReference>
<dbReference type="PROSITE" id="PS50012">
    <property type="entry name" value="RCC1_3"/>
    <property type="match status" value="3"/>
</dbReference>
<dbReference type="InterPro" id="IPR009091">
    <property type="entry name" value="RCC1/BLIP-II"/>
</dbReference>
<dbReference type="PRINTS" id="PR00633">
    <property type="entry name" value="RCCNDNSATION"/>
</dbReference>
<evidence type="ECO:0000313" key="3">
    <source>
        <dbReference type="Proteomes" id="UP000009022"/>
    </source>
</evidence>
<dbReference type="FunCoup" id="B3RVF9">
    <property type="interactions" value="126"/>
</dbReference>
<dbReference type="RefSeq" id="XP_002111527.1">
    <property type="nucleotide sequence ID" value="XM_002111491.1"/>
</dbReference>
<feature type="repeat" description="RCC1" evidence="1">
    <location>
        <begin position="185"/>
        <end position="236"/>
    </location>
</feature>
<protein>
    <recommendedName>
        <fullName evidence="4">RCC1 domain-containing protein 1</fullName>
    </recommendedName>
</protein>
<sequence length="346" mass="37871">MTLIYGFGYNLHGQVDNVLDTCNTHMSYNQPLLMAKIDKDHRIVSMTAGWSESVIITRDTKTDRTSTHAWGKSCHDQIPRNDILAASGSWDKLMLLSTKKQLLLCSNLEDIANTLKAIENPSEQTYRGISCGDLHQLAITTDEQVGQVDKSNSSWCFSLLPTLQTTRVNLVSCGKEHALILSITGEVFSFGRGSRGQLGHDTLDNEGNPRVIEALQGLQFKLVTCGGWHSFAISSSGDAYSWGWNQSYQLGIDSNLEANEVGSCIATPTLIEIENENVQAISGGSKHSACITESGKVYTWGWGKYGQLGHNCYDSVKVPQLVTALSEKLASTVTCGFWHTIVSVSE</sequence>
<dbReference type="GeneID" id="6753234"/>
<dbReference type="STRING" id="10228.B3RVF9"/>
<accession>B3RVF9</accession>
<dbReference type="Pfam" id="PF00415">
    <property type="entry name" value="RCC1"/>
    <property type="match status" value="3"/>
</dbReference>
<dbReference type="PANTHER" id="PTHR46849:SF1">
    <property type="entry name" value="RCC1 DOMAIN-CONTAINING PROTEIN 1"/>
    <property type="match status" value="1"/>
</dbReference>
<name>B3RVF9_TRIAD</name>
<evidence type="ECO:0000313" key="2">
    <source>
        <dbReference type="EMBL" id="EDV25494.1"/>
    </source>
</evidence>
<dbReference type="PhylomeDB" id="B3RVF9"/>
<gene>
    <name evidence="2" type="ORF">TRIADDRAFT_55637</name>
</gene>
<feature type="repeat" description="RCC1" evidence="1">
    <location>
        <begin position="295"/>
        <end position="346"/>
    </location>
</feature>
<dbReference type="InParanoid" id="B3RVF9"/>
<dbReference type="PANTHER" id="PTHR46849">
    <property type="entry name" value="RCC1 DOMAIN-CONTAINING PROTEIN 1"/>
    <property type="match status" value="1"/>
</dbReference>
<dbReference type="EMBL" id="DS985244">
    <property type="protein sequence ID" value="EDV25494.1"/>
    <property type="molecule type" value="Genomic_DNA"/>
</dbReference>